<comment type="caution">
    <text evidence="1">The sequence shown here is derived from an EMBL/GenBank/DDBJ whole genome shotgun (WGS) entry which is preliminary data.</text>
</comment>
<proteinExistence type="predicted"/>
<gene>
    <name evidence="2" type="ORF">E5676_scaffold216G001580</name>
    <name evidence="1" type="ORF">E6C27_scaffold280G003550</name>
</gene>
<organism evidence="1 3">
    <name type="scientific">Cucumis melo var. makuwa</name>
    <name type="common">Oriental melon</name>
    <dbReference type="NCBI Taxonomy" id="1194695"/>
    <lineage>
        <taxon>Eukaryota</taxon>
        <taxon>Viridiplantae</taxon>
        <taxon>Streptophyta</taxon>
        <taxon>Embryophyta</taxon>
        <taxon>Tracheophyta</taxon>
        <taxon>Spermatophyta</taxon>
        <taxon>Magnoliopsida</taxon>
        <taxon>eudicotyledons</taxon>
        <taxon>Gunneridae</taxon>
        <taxon>Pentapetalae</taxon>
        <taxon>rosids</taxon>
        <taxon>fabids</taxon>
        <taxon>Cucurbitales</taxon>
        <taxon>Cucurbitaceae</taxon>
        <taxon>Benincaseae</taxon>
        <taxon>Cucumis</taxon>
    </lineage>
</organism>
<dbReference type="Proteomes" id="UP000321947">
    <property type="component" value="Unassembled WGS sequence"/>
</dbReference>
<accession>A0A5A7UQU4</accession>
<dbReference type="EMBL" id="SSTE01007195">
    <property type="protein sequence ID" value="KAA0057474.1"/>
    <property type="molecule type" value="Genomic_DNA"/>
</dbReference>
<protein>
    <submittedName>
        <fullName evidence="1">Uncharacterized protein</fullName>
    </submittedName>
</protein>
<dbReference type="EMBL" id="SSTD01000775">
    <property type="protein sequence ID" value="TYK30170.1"/>
    <property type="molecule type" value="Genomic_DNA"/>
</dbReference>
<evidence type="ECO:0000313" key="2">
    <source>
        <dbReference type="EMBL" id="TYK30170.1"/>
    </source>
</evidence>
<sequence>MILTMTTAENTTNATFATSNLKVQLNPYLLHYSVAPITNLVTQPLVDQVITPHGVRQCLALSAYYAKTTTIWQNLMEYPPLDECTCGRLKKLLEFLDANYQQGILVDNSREETTFYWIFLFVN</sequence>
<evidence type="ECO:0000313" key="4">
    <source>
        <dbReference type="Proteomes" id="UP000321947"/>
    </source>
</evidence>
<reference evidence="3 4" key="1">
    <citation type="submission" date="2019-08" db="EMBL/GenBank/DDBJ databases">
        <title>Draft genome sequences of two oriental melons (Cucumis melo L. var makuwa).</title>
        <authorList>
            <person name="Kwon S.-Y."/>
        </authorList>
    </citation>
    <scope>NUCLEOTIDE SEQUENCE [LARGE SCALE GENOMIC DNA]</scope>
    <source>
        <strain evidence="4">cv. Chang Bougi</strain>
        <strain evidence="3">cv. SW 3</strain>
        <tissue evidence="1">Leaf</tissue>
    </source>
</reference>
<dbReference type="Proteomes" id="UP000321393">
    <property type="component" value="Unassembled WGS sequence"/>
</dbReference>
<dbReference type="AlphaFoldDB" id="A0A5A7UQU4"/>
<evidence type="ECO:0000313" key="3">
    <source>
        <dbReference type="Proteomes" id="UP000321393"/>
    </source>
</evidence>
<name>A0A5A7UQU4_CUCMM</name>
<evidence type="ECO:0000313" key="1">
    <source>
        <dbReference type="EMBL" id="KAA0057474.1"/>
    </source>
</evidence>